<dbReference type="AlphaFoldDB" id="A0A1I1QXX6"/>
<evidence type="ECO:0000313" key="4">
    <source>
        <dbReference type="EMBL" id="SFD26837.1"/>
    </source>
</evidence>
<feature type="transmembrane region" description="Helical" evidence="1">
    <location>
        <begin position="267"/>
        <end position="287"/>
    </location>
</feature>
<dbReference type="InterPro" id="IPR002656">
    <property type="entry name" value="Acyl_transf_3_dom"/>
</dbReference>
<dbReference type="PANTHER" id="PTHR23028:SF53">
    <property type="entry name" value="ACYL_TRANSF_3 DOMAIN-CONTAINING PROTEIN"/>
    <property type="match status" value="1"/>
</dbReference>
<keyword evidence="1" id="KW-1133">Transmembrane helix</keyword>
<feature type="domain" description="SGNH" evidence="3">
    <location>
        <begin position="403"/>
        <end position="610"/>
    </location>
</feature>
<reference evidence="4 5" key="1">
    <citation type="submission" date="2016-10" db="EMBL/GenBank/DDBJ databases">
        <authorList>
            <person name="de Groot N.N."/>
        </authorList>
    </citation>
    <scope>NUCLEOTIDE SEQUENCE [LARGE SCALE GENOMIC DNA]</scope>
    <source>
        <strain evidence="4 5">DSM 19548</strain>
    </source>
</reference>
<feature type="transmembrane region" description="Helical" evidence="1">
    <location>
        <begin position="31"/>
        <end position="51"/>
    </location>
</feature>
<keyword evidence="5" id="KW-1185">Reference proteome</keyword>
<feature type="transmembrane region" description="Helical" evidence="1">
    <location>
        <begin position="162"/>
        <end position="181"/>
    </location>
</feature>
<evidence type="ECO:0000313" key="5">
    <source>
        <dbReference type="Proteomes" id="UP000198728"/>
    </source>
</evidence>
<organism evidence="4 5">
    <name type="scientific">Tropicimonas isoalkanivorans</name>
    <dbReference type="NCBI Taxonomy" id="441112"/>
    <lineage>
        <taxon>Bacteria</taxon>
        <taxon>Pseudomonadati</taxon>
        <taxon>Pseudomonadota</taxon>
        <taxon>Alphaproteobacteria</taxon>
        <taxon>Rhodobacterales</taxon>
        <taxon>Roseobacteraceae</taxon>
        <taxon>Tropicimonas</taxon>
    </lineage>
</organism>
<sequence>MKYRPEVDGLRAVAVLPVILFHAGFQVFSGGFVGVDVFFVISGYLITSILIGELEAGNFSIVRFYERRARRILPALYTVLLVCVPFAILLMNPYQVQKFFESVTSVIFFVSNVFFWRQHGYFAEASELQPLLHTWSLAVEEQYYLLFPIFLWIVWRFGRSRVFWSLAVVSFLSFLICEWGWRNKPDANFFLAPSRAWELLAGSIAALILAGRPQRSSNLASGLGLALILFSIFNFSYTTPFPSFYTLAPVVGTALIILFADRQTWVFSILASRPLVGVGMISYSAYLWHQPLFAFARIHTSMEPSRILMATLALLSLVLAYLTWRWVEQPFRKKGHGALFPTRRRVFLASAAGSVVFVAISMGAIQSKGNIFNRFDPRVVEMMDVTEFQDLTWKAKRDLNMANFQSQDRTKILVIGDSTSGDLLNGLIATLGDTSEFSSVTIQVGCGNLYIERGIIDLHPDAFRAWQCGSSASYFDQSVQSLISEADVVFVASLWFDFEAELMEKSWARLVEEFGDKFVAVGAKSIDFDASEIMRAEYAELDGIEFAPQERTTEVNLRISEVVGDRFVDPLGPLCGETGCRIYKAGEGLIFYDDAHTTAYGSRLLGAEVAKNELARALLTN</sequence>
<feature type="transmembrane region" description="Helical" evidence="1">
    <location>
        <begin position="345"/>
        <end position="365"/>
    </location>
</feature>
<feature type="transmembrane region" description="Helical" evidence="1">
    <location>
        <begin position="72"/>
        <end position="91"/>
    </location>
</feature>
<keyword evidence="4" id="KW-0378">Hydrolase</keyword>
<protein>
    <submittedName>
        <fullName evidence="4">Peptidoglycan/LPS O-acetylase OafA/YrhL, contains acyltransferase and SGNH-hydrolase domains</fullName>
    </submittedName>
</protein>
<dbReference type="OrthoDB" id="9796461at2"/>
<feature type="transmembrane region" description="Helical" evidence="1">
    <location>
        <begin position="307"/>
        <end position="324"/>
    </location>
</feature>
<dbReference type="InterPro" id="IPR043968">
    <property type="entry name" value="SGNH"/>
</dbReference>
<feature type="transmembrane region" description="Helical" evidence="1">
    <location>
        <begin position="217"/>
        <end position="237"/>
    </location>
</feature>
<evidence type="ECO:0000259" key="2">
    <source>
        <dbReference type="Pfam" id="PF01757"/>
    </source>
</evidence>
<evidence type="ECO:0000259" key="3">
    <source>
        <dbReference type="Pfam" id="PF19040"/>
    </source>
</evidence>
<keyword evidence="4" id="KW-0808">Transferase</keyword>
<dbReference type="InterPro" id="IPR050879">
    <property type="entry name" value="Acyltransferase_3"/>
</dbReference>
<feature type="transmembrane region" description="Helical" evidence="1">
    <location>
        <begin position="243"/>
        <end position="260"/>
    </location>
</feature>
<name>A0A1I1QXX6_9RHOB</name>
<accession>A0A1I1QXX6</accession>
<dbReference type="GO" id="GO:0016787">
    <property type="term" value="F:hydrolase activity"/>
    <property type="evidence" value="ECO:0007669"/>
    <property type="project" value="UniProtKB-KW"/>
</dbReference>
<proteinExistence type="predicted"/>
<dbReference type="RefSeq" id="WP_093362925.1">
    <property type="nucleotide sequence ID" value="NZ_FOLG01000025.1"/>
</dbReference>
<dbReference type="Proteomes" id="UP000198728">
    <property type="component" value="Unassembled WGS sequence"/>
</dbReference>
<dbReference type="EMBL" id="FOLG01000025">
    <property type="protein sequence ID" value="SFD26837.1"/>
    <property type="molecule type" value="Genomic_DNA"/>
</dbReference>
<evidence type="ECO:0000256" key="1">
    <source>
        <dbReference type="SAM" id="Phobius"/>
    </source>
</evidence>
<dbReference type="GO" id="GO:0016747">
    <property type="term" value="F:acyltransferase activity, transferring groups other than amino-acyl groups"/>
    <property type="evidence" value="ECO:0007669"/>
    <property type="project" value="InterPro"/>
</dbReference>
<dbReference type="GO" id="GO:0009103">
    <property type="term" value="P:lipopolysaccharide biosynthetic process"/>
    <property type="evidence" value="ECO:0007669"/>
    <property type="project" value="TreeGrafter"/>
</dbReference>
<feature type="transmembrane region" description="Helical" evidence="1">
    <location>
        <begin position="187"/>
        <end position="210"/>
    </location>
</feature>
<dbReference type="STRING" id="441112.SAMN04488094_1253"/>
<keyword evidence="1" id="KW-0812">Transmembrane</keyword>
<keyword evidence="1" id="KW-0472">Membrane</keyword>
<feature type="transmembrane region" description="Helical" evidence="1">
    <location>
        <begin position="7"/>
        <end position="25"/>
    </location>
</feature>
<dbReference type="Pfam" id="PF01757">
    <property type="entry name" value="Acyl_transf_3"/>
    <property type="match status" value="1"/>
</dbReference>
<gene>
    <name evidence="4" type="ORF">SAMN04488094_1253</name>
</gene>
<dbReference type="PANTHER" id="PTHR23028">
    <property type="entry name" value="ACETYLTRANSFERASE"/>
    <property type="match status" value="1"/>
</dbReference>
<keyword evidence="4" id="KW-0012">Acyltransferase</keyword>
<dbReference type="GO" id="GO:0016020">
    <property type="term" value="C:membrane"/>
    <property type="evidence" value="ECO:0007669"/>
    <property type="project" value="TreeGrafter"/>
</dbReference>
<dbReference type="Pfam" id="PF19040">
    <property type="entry name" value="SGNH"/>
    <property type="match status" value="1"/>
</dbReference>
<feature type="domain" description="Acyltransferase 3" evidence="2">
    <location>
        <begin position="6"/>
        <end position="324"/>
    </location>
</feature>